<evidence type="ECO:0000313" key="7">
    <source>
        <dbReference type="Proteomes" id="UP000008066"/>
    </source>
</evidence>
<feature type="domain" description="RRM" evidence="5">
    <location>
        <begin position="27"/>
        <end position="107"/>
    </location>
</feature>
<evidence type="ECO:0000313" key="6">
    <source>
        <dbReference type="EMBL" id="EGS18920.1"/>
    </source>
</evidence>
<feature type="region of interest" description="Disordered" evidence="4">
    <location>
        <begin position="1"/>
        <end position="20"/>
    </location>
</feature>
<dbReference type="PROSITE" id="PS50102">
    <property type="entry name" value="RRM"/>
    <property type="match status" value="2"/>
</dbReference>
<feature type="region of interest" description="Disordered" evidence="4">
    <location>
        <begin position="294"/>
        <end position="370"/>
    </location>
</feature>
<evidence type="ECO:0000256" key="1">
    <source>
        <dbReference type="ARBA" id="ARBA00022737"/>
    </source>
</evidence>
<protein>
    <recommendedName>
        <fullName evidence="5">RRM domain-containing protein</fullName>
    </recommendedName>
</protein>
<evidence type="ECO:0000259" key="5">
    <source>
        <dbReference type="PROSITE" id="PS50102"/>
    </source>
</evidence>
<dbReference type="HOGENOM" id="CLU_050545_0_0_1"/>
<keyword evidence="1" id="KW-0677">Repeat</keyword>
<dbReference type="EMBL" id="GL988045">
    <property type="protein sequence ID" value="EGS18920.1"/>
    <property type="molecule type" value="Genomic_DNA"/>
</dbReference>
<dbReference type="eggNOG" id="KOG4209">
    <property type="taxonomic scope" value="Eukaryota"/>
</dbReference>
<dbReference type="Proteomes" id="UP000008066">
    <property type="component" value="Unassembled WGS sequence"/>
</dbReference>
<dbReference type="AlphaFoldDB" id="G0SBZ4"/>
<dbReference type="SUPFAM" id="SSF54928">
    <property type="entry name" value="RNA-binding domain, RBD"/>
    <property type="match status" value="1"/>
</dbReference>
<feature type="compositionally biased region" description="Polar residues" evidence="4">
    <location>
        <begin position="1"/>
        <end position="19"/>
    </location>
</feature>
<organism evidence="7">
    <name type="scientific">Chaetomium thermophilum (strain DSM 1495 / CBS 144.50 / IMI 039719)</name>
    <name type="common">Thermochaetoides thermophila</name>
    <dbReference type="NCBI Taxonomy" id="759272"/>
    <lineage>
        <taxon>Eukaryota</taxon>
        <taxon>Fungi</taxon>
        <taxon>Dikarya</taxon>
        <taxon>Ascomycota</taxon>
        <taxon>Pezizomycotina</taxon>
        <taxon>Sordariomycetes</taxon>
        <taxon>Sordariomycetidae</taxon>
        <taxon>Sordariales</taxon>
        <taxon>Chaetomiaceae</taxon>
        <taxon>Thermochaetoides</taxon>
    </lineage>
</organism>
<name>G0SBZ4_CHATD</name>
<dbReference type="SMART" id="SM00360">
    <property type="entry name" value="RRM"/>
    <property type="match status" value="2"/>
</dbReference>
<proteinExistence type="predicted"/>
<feature type="domain" description="RRM" evidence="5">
    <location>
        <begin position="188"/>
        <end position="275"/>
    </location>
</feature>
<dbReference type="Gene3D" id="3.30.70.330">
    <property type="match status" value="2"/>
</dbReference>
<keyword evidence="2 3" id="KW-0694">RNA-binding</keyword>
<feature type="compositionally biased region" description="Basic and acidic residues" evidence="4">
    <location>
        <begin position="326"/>
        <end position="354"/>
    </location>
</feature>
<dbReference type="OMA" id="RESRTVH"/>
<dbReference type="KEGG" id="cthr:CTHT_0055330"/>
<reference evidence="6 7" key="1">
    <citation type="journal article" date="2011" name="Cell">
        <title>Insight into structure and assembly of the nuclear pore complex by utilizing the genome of a eukaryotic thermophile.</title>
        <authorList>
            <person name="Amlacher S."/>
            <person name="Sarges P."/>
            <person name="Flemming D."/>
            <person name="van Noort V."/>
            <person name="Kunze R."/>
            <person name="Devos D.P."/>
            <person name="Arumugam M."/>
            <person name="Bork P."/>
            <person name="Hurt E."/>
        </authorList>
    </citation>
    <scope>NUCLEOTIDE SEQUENCE [LARGE SCALE GENOMIC DNA]</scope>
    <source>
        <strain evidence="7">DSM 1495 / CBS 144.50 / IMI 039719</strain>
    </source>
</reference>
<evidence type="ECO:0000256" key="4">
    <source>
        <dbReference type="SAM" id="MobiDB-lite"/>
    </source>
</evidence>
<gene>
    <name evidence="6" type="ORF">CTHT_0055330</name>
</gene>
<evidence type="ECO:0000256" key="3">
    <source>
        <dbReference type="PROSITE-ProRule" id="PRU00176"/>
    </source>
</evidence>
<keyword evidence="7" id="KW-1185">Reference proteome</keyword>
<feature type="compositionally biased region" description="Basic and acidic residues" evidence="4">
    <location>
        <begin position="307"/>
        <end position="319"/>
    </location>
</feature>
<dbReference type="CDD" id="cd00590">
    <property type="entry name" value="RRM_SF"/>
    <property type="match status" value="2"/>
</dbReference>
<evidence type="ECO:0000256" key="2">
    <source>
        <dbReference type="ARBA" id="ARBA00022884"/>
    </source>
</evidence>
<dbReference type="PANTHER" id="PTHR24012">
    <property type="entry name" value="RNA BINDING PROTEIN"/>
    <property type="match status" value="1"/>
</dbReference>
<dbReference type="InterPro" id="IPR012677">
    <property type="entry name" value="Nucleotide-bd_a/b_plait_sf"/>
</dbReference>
<dbReference type="RefSeq" id="XP_006695865.1">
    <property type="nucleotide sequence ID" value="XM_006695802.1"/>
</dbReference>
<dbReference type="InterPro" id="IPR000504">
    <property type="entry name" value="RRM_dom"/>
</dbReference>
<dbReference type="GO" id="GO:0003723">
    <property type="term" value="F:RNA binding"/>
    <property type="evidence" value="ECO:0007669"/>
    <property type="project" value="UniProtKB-UniRule"/>
</dbReference>
<dbReference type="Pfam" id="PF00076">
    <property type="entry name" value="RRM_1"/>
    <property type="match status" value="2"/>
</dbReference>
<accession>G0SBZ4</accession>
<dbReference type="STRING" id="759272.G0SBZ4"/>
<dbReference type="GeneID" id="18259571"/>
<dbReference type="OrthoDB" id="272703at2759"/>
<sequence>MENFETNHPGNDNDNQQQPRDALADGRRIYMGNLLYSVTPGDIEQMLQDTGHGQFDKVHISIDPVSGRNPGYCFIEFCAREGADRALAELPGTLLFGRPVKVGPCHPKTQRQSRWPGSRGSNYQPTFQRWGDWRAGDADAVAAKQLQLQREVEASGQSLLQRDDSVEEQGPSGAIRHIDIRNRVGDGTQLYVGGLGKMIDQEHHDIEMRELFAGFDFVTIGKRITAHESTRHLPGNHNYCFVDFRTPEEAARALNTMNGAPLPGGGYLKLSYPRHKVTKHIALPGVQAQRVDRWGQSSLGEASRGSWEPRNDGYREPPRGRSGYPAHRERAQNGLDGDREQRSEKRREQSERQKAIMAAASWRSGAGATA</sequence>
<dbReference type="InterPro" id="IPR035979">
    <property type="entry name" value="RBD_domain_sf"/>
</dbReference>